<evidence type="ECO:0000313" key="2">
    <source>
        <dbReference type="EMBL" id="WIV54221.1"/>
    </source>
</evidence>
<dbReference type="EMBL" id="CP127173">
    <property type="protein sequence ID" value="WIV54221.1"/>
    <property type="molecule type" value="Genomic_DNA"/>
</dbReference>
<keyword evidence="1" id="KW-0812">Transmembrane</keyword>
<evidence type="ECO:0000256" key="1">
    <source>
        <dbReference type="SAM" id="Phobius"/>
    </source>
</evidence>
<dbReference type="InterPro" id="IPR012902">
    <property type="entry name" value="N_methyl_site"/>
</dbReference>
<organism evidence="2 3">
    <name type="scientific">Amycolatopsis nalaikhensis</name>
    <dbReference type="NCBI Taxonomy" id="715472"/>
    <lineage>
        <taxon>Bacteria</taxon>
        <taxon>Bacillati</taxon>
        <taxon>Actinomycetota</taxon>
        <taxon>Actinomycetes</taxon>
        <taxon>Pseudonocardiales</taxon>
        <taxon>Pseudonocardiaceae</taxon>
        <taxon>Amycolatopsis</taxon>
    </lineage>
</organism>
<keyword evidence="3" id="KW-1185">Reference proteome</keyword>
<proteinExistence type="predicted"/>
<gene>
    <name evidence="2" type="ORF">QP939_35900</name>
</gene>
<protein>
    <submittedName>
        <fullName evidence="2">Type II secretion system protein</fullName>
    </submittedName>
</protein>
<keyword evidence="1" id="KW-0472">Membrane</keyword>
<keyword evidence="1" id="KW-1133">Transmembrane helix</keyword>
<feature type="transmembrane region" description="Helical" evidence="1">
    <location>
        <begin position="13"/>
        <end position="36"/>
    </location>
</feature>
<sequence>METDDRGETLLELLIAVAILGIAVVAIVGGIGVGVLMSDVHRKQATAGTAARDFGEAIEHKVLAGGYVLCASPSSYATPPGYTAPTGFTTSVTSVRYWSGTAWGSSCGADSGLQQVNVRVASTDGRASEQLTVVVRRGCGLKDALC</sequence>
<name>A0ABY8XF30_9PSEU</name>
<reference evidence="2 3" key="1">
    <citation type="submission" date="2023-06" db="EMBL/GenBank/DDBJ databases">
        <authorList>
            <person name="Oyuntsetseg B."/>
            <person name="Kim S.B."/>
        </authorList>
    </citation>
    <scope>NUCLEOTIDE SEQUENCE [LARGE SCALE GENOMIC DNA]</scope>
    <source>
        <strain evidence="2 3">2-2</strain>
    </source>
</reference>
<dbReference type="RefSeq" id="WP_285450804.1">
    <property type="nucleotide sequence ID" value="NZ_CP127173.1"/>
</dbReference>
<dbReference type="Proteomes" id="UP001227101">
    <property type="component" value="Chromosome"/>
</dbReference>
<accession>A0ABY8XF30</accession>
<dbReference type="Pfam" id="PF07963">
    <property type="entry name" value="N_methyl"/>
    <property type="match status" value="1"/>
</dbReference>
<evidence type="ECO:0000313" key="3">
    <source>
        <dbReference type="Proteomes" id="UP001227101"/>
    </source>
</evidence>